<gene>
    <name evidence="2" type="ORF">P153DRAFT_315118</name>
</gene>
<keyword evidence="1" id="KW-0812">Transmembrane</keyword>
<reference evidence="2" key="1">
    <citation type="journal article" date="2020" name="Stud. Mycol.">
        <title>101 Dothideomycetes genomes: a test case for predicting lifestyles and emergence of pathogens.</title>
        <authorList>
            <person name="Haridas S."/>
            <person name="Albert R."/>
            <person name="Binder M."/>
            <person name="Bloem J."/>
            <person name="Labutti K."/>
            <person name="Salamov A."/>
            <person name="Andreopoulos B."/>
            <person name="Baker S."/>
            <person name="Barry K."/>
            <person name="Bills G."/>
            <person name="Bluhm B."/>
            <person name="Cannon C."/>
            <person name="Castanera R."/>
            <person name="Culley D."/>
            <person name="Daum C."/>
            <person name="Ezra D."/>
            <person name="Gonzalez J."/>
            <person name="Henrissat B."/>
            <person name="Kuo A."/>
            <person name="Liang C."/>
            <person name="Lipzen A."/>
            <person name="Lutzoni F."/>
            <person name="Magnuson J."/>
            <person name="Mondo S."/>
            <person name="Nolan M."/>
            <person name="Ohm R."/>
            <person name="Pangilinan J."/>
            <person name="Park H.-J."/>
            <person name="Ramirez L."/>
            <person name="Alfaro M."/>
            <person name="Sun H."/>
            <person name="Tritt A."/>
            <person name="Yoshinaga Y."/>
            <person name="Zwiers L.-H."/>
            <person name="Turgeon B."/>
            <person name="Goodwin S."/>
            <person name="Spatafora J."/>
            <person name="Crous P."/>
            <person name="Grigoriev I."/>
        </authorList>
    </citation>
    <scope>NUCLEOTIDE SEQUENCE</scope>
    <source>
        <strain evidence="2">CBS 119687</strain>
    </source>
</reference>
<feature type="transmembrane region" description="Helical" evidence="1">
    <location>
        <begin position="175"/>
        <end position="195"/>
    </location>
</feature>
<feature type="transmembrane region" description="Helical" evidence="1">
    <location>
        <begin position="96"/>
        <end position="116"/>
    </location>
</feature>
<evidence type="ECO:0000313" key="3">
    <source>
        <dbReference type="Proteomes" id="UP000799771"/>
    </source>
</evidence>
<dbReference type="GeneID" id="54405372"/>
<feature type="transmembrane region" description="Helical" evidence="1">
    <location>
        <begin position="122"/>
        <end position="146"/>
    </location>
</feature>
<feature type="transmembrane region" description="Helical" evidence="1">
    <location>
        <begin position="153"/>
        <end position="169"/>
    </location>
</feature>
<dbReference type="AlphaFoldDB" id="A0A6A6AD58"/>
<evidence type="ECO:0000256" key="1">
    <source>
        <dbReference type="SAM" id="Phobius"/>
    </source>
</evidence>
<keyword evidence="1" id="KW-1133">Transmembrane helix</keyword>
<dbReference type="OrthoDB" id="28755at2759"/>
<evidence type="ECO:0000313" key="2">
    <source>
        <dbReference type="EMBL" id="KAF2129832.1"/>
    </source>
</evidence>
<keyword evidence="3" id="KW-1185">Reference proteome</keyword>
<accession>A0A6A6AD58</accession>
<dbReference type="RefSeq" id="XP_033524219.1">
    <property type="nucleotide sequence ID" value="XM_033664940.1"/>
</dbReference>
<dbReference type="InterPro" id="IPR021838">
    <property type="entry name" value="DUF3431"/>
</dbReference>
<dbReference type="Pfam" id="PF11913">
    <property type="entry name" value="DUF3431"/>
    <property type="match status" value="1"/>
</dbReference>
<keyword evidence="1" id="KW-0472">Membrane</keyword>
<name>A0A6A6AD58_9PLEO</name>
<protein>
    <submittedName>
        <fullName evidence="2">Uncharacterized protein</fullName>
    </submittedName>
</protein>
<dbReference type="Proteomes" id="UP000799771">
    <property type="component" value="Unassembled WGS sequence"/>
</dbReference>
<dbReference type="EMBL" id="ML977505">
    <property type="protein sequence ID" value="KAF2129832.1"/>
    <property type="molecule type" value="Genomic_DNA"/>
</dbReference>
<feature type="transmembrane region" description="Helical" evidence="1">
    <location>
        <begin position="216"/>
        <end position="232"/>
    </location>
</feature>
<dbReference type="PANTHER" id="PTHR37490">
    <property type="entry name" value="EXPRESSED PROTEIN"/>
    <property type="match status" value="1"/>
</dbReference>
<organism evidence="2 3">
    <name type="scientific">Dothidotthia symphoricarpi CBS 119687</name>
    <dbReference type="NCBI Taxonomy" id="1392245"/>
    <lineage>
        <taxon>Eukaryota</taxon>
        <taxon>Fungi</taxon>
        <taxon>Dikarya</taxon>
        <taxon>Ascomycota</taxon>
        <taxon>Pezizomycotina</taxon>
        <taxon>Dothideomycetes</taxon>
        <taxon>Pleosporomycetidae</taxon>
        <taxon>Pleosporales</taxon>
        <taxon>Dothidotthiaceae</taxon>
        <taxon>Dothidotthia</taxon>
    </lineage>
</organism>
<proteinExistence type="predicted"/>
<dbReference type="PANTHER" id="PTHR37490:SF1">
    <property type="entry name" value="GLYCOSYLTRANSFERASE 2-LIKE DOMAIN-CONTAINING PROTEIN"/>
    <property type="match status" value="1"/>
</dbReference>
<sequence length="689" mass="77444">MSLRYRAEYGRGGSPYGLQSVRHLSKGSWRALWTLFASTSLLSSRHALVEKNIHYPLQLNFNHLVATGLISWLFLQPDNTLDIHPKPKKPMTRKTALVAFAMSLMSISAICTQQAILHFQNLPTLVMITTIAFVAESLVLSISGIASQTQVEFIRVGLLVSACAGLLFVEYRLNVPGLVASIPAMLLAGAARALWRIASRYCPEEVADCRTQTRRLVLMGALVNIIWVIVFWSGDPIFAFDLTSVPLLTFNAITSALALILGKSMLFPIDDEDNYTASEAGNVPVFQNVDIWTLLALTGITGCYATLSQRRSYTNVYQFGCFFFAMLCISGKASTGLLPGQPQYTSATRSTHQLTDLSVERLSDDSGISPLFEEIDETDKYTSLPSWWNLKLRRFLLSVGVILVWTVYGVSNFTERSNPSDLTLLDEKYVPTMDIEIVLSMYKEPLDEVNELIHNLKSMPDLSDAHVTIYIKDTEADSALIKQHTKADDIILLPNVGREGETYLNHILNRWDTLARQTIFMQADVHNPREFYTHVRNYYSRDQTGFLNLGWSGAVCDCEHCGDRFAWEEKTGLFPTVQSQINNSTSCENVLLSYKGQFVVSAARVRGINKDIYRKLHQAISDENSWAHQPEYLEGRPDSMSAPRFGYTLERIWNLLFQCSNMELAWKCPSLISGWRIGGDISDCQCFDT</sequence>